<feature type="transmembrane region" description="Helical" evidence="1">
    <location>
        <begin position="359"/>
        <end position="379"/>
    </location>
</feature>
<feature type="transmembrane region" description="Helical" evidence="1">
    <location>
        <begin position="462"/>
        <end position="486"/>
    </location>
</feature>
<keyword evidence="1" id="KW-0472">Membrane</keyword>
<dbReference type="Gene3D" id="3.30.70.1430">
    <property type="entry name" value="Multidrug efflux transporter AcrB pore domain"/>
    <property type="match status" value="2"/>
</dbReference>
<dbReference type="InterPro" id="IPR001036">
    <property type="entry name" value="Acrflvin-R"/>
</dbReference>
<feature type="transmembrane region" description="Helical" evidence="1">
    <location>
        <begin position="1001"/>
        <end position="1025"/>
    </location>
</feature>
<keyword evidence="1" id="KW-1133">Transmembrane helix</keyword>
<dbReference type="Proteomes" id="UP000254554">
    <property type="component" value="Unassembled WGS sequence"/>
</dbReference>
<evidence type="ECO:0000256" key="1">
    <source>
        <dbReference type="SAM" id="Phobius"/>
    </source>
</evidence>
<feature type="transmembrane region" description="Helical" evidence="1">
    <location>
        <begin position="966"/>
        <end position="989"/>
    </location>
</feature>
<feature type="transmembrane region" description="Helical" evidence="1">
    <location>
        <begin position="893"/>
        <end position="915"/>
    </location>
</feature>
<dbReference type="Gene3D" id="3.30.70.1320">
    <property type="entry name" value="Multidrug efflux transporter AcrB pore domain like"/>
    <property type="match status" value="1"/>
</dbReference>
<dbReference type="AlphaFoldDB" id="A0A377IUL8"/>
<accession>A0A377IUL8</accession>
<feature type="transmembrane region" description="Helical" evidence="1">
    <location>
        <begin position="921"/>
        <end position="945"/>
    </location>
</feature>
<evidence type="ECO:0000313" key="2">
    <source>
        <dbReference type="EMBL" id="STO91563.1"/>
    </source>
</evidence>
<protein>
    <submittedName>
        <fullName evidence="2">Multidrug transporter MdtC</fullName>
    </submittedName>
</protein>
<dbReference type="SUPFAM" id="SSF82714">
    <property type="entry name" value="Multidrug efflux transporter AcrB TolC docking domain, DN and DC subdomains"/>
    <property type="match status" value="2"/>
</dbReference>
<feature type="transmembrane region" description="Helical" evidence="1">
    <location>
        <begin position="329"/>
        <end position="352"/>
    </location>
</feature>
<gene>
    <name evidence="2" type="primary">mdtC_2</name>
    <name evidence="2" type="ORF">NCTC11370_03541</name>
</gene>
<dbReference type="EMBL" id="UGGT01000002">
    <property type="protein sequence ID" value="STO91563.1"/>
    <property type="molecule type" value="Genomic_DNA"/>
</dbReference>
<dbReference type="InterPro" id="IPR027463">
    <property type="entry name" value="AcrB_DN_DC_subdom"/>
</dbReference>
<dbReference type="SUPFAM" id="SSF82866">
    <property type="entry name" value="Multidrug efflux transporter AcrB transmembrane domain"/>
    <property type="match status" value="2"/>
</dbReference>
<dbReference type="Pfam" id="PF00873">
    <property type="entry name" value="ACR_tran"/>
    <property type="match status" value="1"/>
</dbReference>
<sequence length="1050" mass="114447">MWLVTAALRRPLTILTLLIALVLTAGIAIRKMPIDIFPVLGIPVIYVAQPYGGLDPSQMEGFISSYYEYHFLYITGIKEVESRSIQDVALIKLEFYPGTNMSQAMAETVAYVNRARAFMPPGTVSPFVVRFDAGSVPVGNLVFSSKTRSLGEIQDLALYKVRPMFASLPGVSAPPPMGGNQRTIVVHIDPSKLQQYHLSADKVVQAISNGNTIAPSGTVRIGDKALLTSNNAVVPDIKSLEDIAIEPNEGATVYLHDIGWVENSSDILTSYALVNGKRAIFIPVTKRSDASTWTVVQEVKNALPSMQDAIPSDIKVAYEFDQSGYVKEALLSLFIESVLGALLTGLMIFIFLRDFYSSMIVIITIPTAILGAIFGLWLTGQTINIMTLGGLALAVGILVDQATVTIENIHTHYAQGKSSARAVVDSSREVSFTVFLVLICVLAVFIPSFFMTGITGSLFIPLSLAVGFAMVTSFLLSQTLVPIMVIKYLKPAKQQNASSWFQTFKEKYTLFLKKLFPTQRLIIIFYFIGCFALLIILTKLISIELFPSVDTGQFRMRVRAPAGTRVEHTEEIVHQLLDTIATQAGEKNVDTSLAFVGTQPPSYPINTIYLWTDGPFEAVISVALKNNSGIKISQFKEQLRNEIAKKFPDLSISFEPGDLVGQVTNLGAQTPIEIAIIGKSIADNKLFANKLKMELKKIKEMRDLQFGETLNYPALSINIDRIRAGQLGITVDQISKALTPATSSSRFTSPNYWLDTSTGTAYQVQVEIPQSKMQSIENVKEIPVILNPSDTGPFLRDVASVEPTMVMGEAHRLNNQRILTLTANIQGNDLKKAANNIQKAIQQAGNPPRGMKVEVRSQIKLLLDTLDNLEVSLFIAVMAIFLLLAANFQSFMLALLSLTTVPAVLVGSELILLFTGSSLNIQSYLGTIMAIGVSVANSIILITFAEQLRKENNNSMTSAIEGATKRLRPILMTAIAMIMGMTPMALGLSGGGEQTAPLGRAVIGGLLASTMVTLLVLPLVFAAMCKRSSILSISLDPDDPDGSHYEHIRK</sequence>
<keyword evidence="1" id="KW-0812">Transmembrane</keyword>
<organism evidence="2 3">
    <name type="scientific">Fluoribacter dumoffii</name>
    <dbReference type="NCBI Taxonomy" id="463"/>
    <lineage>
        <taxon>Bacteria</taxon>
        <taxon>Pseudomonadati</taxon>
        <taxon>Pseudomonadota</taxon>
        <taxon>Gammaproteobacteria</taxon>
        <taxon>Legionellales</taxon>
        <taxon>Legionellaceae</taxon>
        <taxon>Fluoribacter</taxon>
    </lineage>
</organism>
<dbReference type="Gene3D" id="3.30.70.1440">
    <property type="entry name" value="Multidrug efflux transporter AcrB pore domain"/>
    <property type="match status" value="1"/>
</dbReference>
<dbReference type="RefSeq" id="WP_058393330.1">
    <property type="nucleotide sequence ID" value="NZ_UGGT01000002.1"/>
</dbReference>
<evidence type="ECO:0000313" key="3">
    <source>
        <dbReference type="Proteomes" id="UP000254554"/>
    </source>
</evidence>
<reference evidence="2 3" key="1">
    <citation type="submission" date="2018-06" db="EMBL/GenBank/DDBJ databases">
        <authorList>
            <consortium name="Pathogen Informatics"/>
            <person name="Doyle S."/>
        </authorList>
    </citation>
    <scope>NUCLEOTIDE SEQUENCE [LARGE SCALE GENOMIC DNA]</scope>
    <source>
        <strain evidence="2 3">NCTC11370</strain>
    </source>
</reference>
<dbReference type="PANTHER" id="PTHR32063:SF8">
    <property type="entry name" value="CATION EFFLUX PROTEIN"/>
    <property type="match status" value="1"/>
</dbReference>
<dbReference type="PRINTS" id="PR00702">
    <property type="entry name" value="ACRIFLAVINRP"/>
</dbReference>
<feature type="transmembrane region" description="Helical" evidence="1">
    <location>
        <begin position="385"/>
        <end position="409"/>
    </location>
</feature>
<dbReference type="SUPFAM" id="SSF82693">
    <property type="entry name" value="Multidrug efflux transporter AcrB pore domain, PN1, PN2, PC1 and PC2 subdomains"/>
    <property type="match status" value="2"/>
</dbReference>
<feature type="transmembrane region" description="Helical" evidence="1">
    <location>
        <begin position="430"/>
        <end position="450"/>
    </location>
</feature>
<keyword evidence="3" id="KW-1185">Reference proteome</keyword>
<feature type="transmembrane region" description="Helical" evidence="1">
    <location>
        <begin position="521"/>
        <end position="541"/>
    </location>
</feature>
<dbReference type="OrthoDB" id="9757904at2"/>
<name>A0A377IUL8_9GAMM</name>
<dbReference type="PANTHER" id="PTHR32063">
    <property type="match status" value="1"/>
</dbReference>
<dbReference type="GO" id="GO:0005886">
    <property type="term" value="C:plasma membrane"/>
    <property type="evidence" value="ECO:0007669"/>
    <property type="project" value="TreeGrafter"/>
</dbReference>
<dbReference type="Gene3D" id="1.20.1640.10">
    <property type="entry name" value="Multidrug efflux transporter AcrB transmembrane domain"/>
    <property type="match status" value="2"/>
</dbReference>
<dbReference type="Gene3D" id="3.30.2090.10">
    <property type="entry name" value="Multidrug efflux transporter AcrB TolC docking domain, DN and DC subdomains"/>
    <property type="match status" value="2"/>
</dbReference>
<dbReference type="GO" id="GO:0042910">
    <property type="term" value="F:xenobiotic transmembrane transporter activity"/>
    <property type="evidence" value="ECO:0007669"/>
    <property type="project" value="TreeGrafter"/>
</dbReference>
<proteinExistence type="predicted"/>
<feature type="transmembrane region" description="Helical" evidence="1">
    <location>
        <begin position="869"/>
        <end position="886"/>
    </location>
</feature>